<keyword evidence="9 17" id="KW-0479">Metal-binding</keyword>
<keyword evidence="10" id="KW-0677">Repeat</keyword>
<comment type="subcellular location">
    <subcellularLocation>
        <location evidence="1 17">Cell membrane</location>
        <topology evidence="1 17">Multi-pass membrane protein</topology>
    </subcellularLocation>
</comment>
<dbReference type="EC" id="7.1.1.8" evidence="2 17"/>
<protein>
    <recommendedName>
        <fullName evidence="3 17">Cytochrome bc1 complex cytochrome c subunit</fullName>
        <ecNumber evidence="2 17">7.1.1.8</ecNumber>
    </recommendedName>
</protein>
<feature type="domain" description="Cytochrome c" evidence="20">
    <location>
        <begin position="140"/>
        <end position="218"/>
    </location>
</feature>
<evidence type="ECO:0000256" key="1">
    <source>
        <dbReference type="ARBA" id="ARBA00004651"/>
    </source>
</evidence>
<feature type="binding site" description="axial binding residue" evidence="19">
    <location>
        <position position="62"/>
    </location>
    <ligand>
        <name>heme c</name>
        <dbReference type="ChEBI" id="CHEBI:61717"/>
        <label>1</label>
    </ligand>
    <ligandPart>
        <name>Fe</name>
        <dbReference type="ChEBI" id="CHEBI:18248"/>
    </ligandPart>
</feature>
<evidence type="ECO:0000256" key="9">
    <source>
        <dbReference type="ARBA" id="ARBA00022723"/>
    </source>
</evidence>
<evidence type="ECO:0000256" key="12">
    <source>
        <dbReference type="ARBA" id="ARBA00022982"/>
    </source>
</evidence>
<organism evidence="21">
    <name type="scientific">Pedococcus sp. KACC 23699</name>
    <dbReference type="NCBI Taxonomy" id="3149228"/>
    <lineage>
        <taxon>Bacteria</taxon>
        <taxon>Bacillati</taxon>
        <taxon>Actinomycetota</taxon>
        <taxon>Actinomycetes</taxon>
        <taxon>Micrococcales</taxon>
        <taxon>Intrasporangiaceae</taxon>
        <taxon>Pedococcus</taxon>
    </lineage>
</organism>
<keyword evidence="6 17" id="KW-0349">Heme</keyword>
<feature type="binding site" description="covalent" evidence="18">
    <location>
        <position position="153"/>
    </location>
    <ligand>
        <name>heme c</name>
        <dbReference type="ChEBI" id="CHEBI:61717"/>
        <label>2</label>
    </ligand>
</feature>
<keyword evidence="4 17" id="KW-0813">Transport</keyword>
<dbReference type="InterPro" id="IPR050597">
    <property type="entry name" value="Cytochrome_c_Oxidase_Subunit"/>
</dbReference>
<evidence type="ECO:0000256" key="15">
    <source>
        <dbReference type="ARBA" id="ARBA00023136"/>
    </source>
</evidence>
<accession>A0AAU7JRX9</accession>
<feature type="domain" description="Cytochrome c" evidence="20">
    <location>
        <begin position="45"/>
        <end position="124"/>
    </location>
</feature>
<evidence type="ECO:0000256" key="8">
    <source>
        <dbReference type="ARBA" id="ARBA00022692"/>
    </source>
</evidence>
<keyword evidence="11 17" id="KW-1278">Translocase</keyword>
<sequence>MNALAARRRHPAAIALLILLGLVVTGVAYSTFAPKQADAATASATQVQDGKKLFLANCATCHGMQAQGTKAGPSLAGVGAASVDFQMGTGRMPLAAPGVQAPQKKVQFDKEQISSVAAYIASLAPGPAVPDADVSSGVGGNVAKGAELFRVNCAMCHNFAGSGGALTRGKYAPSLRNVEGKHIYEAMVTGPQSMPVFSDTNIAPESKNDIVAYLHSVDKQENVGGMALGNLGPVSEGLFVWVFGLGIMVAFAVWLGKKAA</sequence>
<comment type="PTM">
    <text evidence="18">Binds 2 heme c groups covalently per subunit.</text>
</comment>
<evidence type="ECO:0000256" key="18">
    <source>
        <dbReference type="PIRSR" id="PIRSR000007-50"/>
    </source>
</evidence>
<evidence type="ECO:0000313" key="21">
    <source>
        <dbReference type="EMBL" id="XBO42987.1"/>
    </source>
</evidence>
<keyword evidence="7 17" id="KW-0679">Respiratory chain</keyword>
<dbReference type="PROSITE" id="PS51007">
    <property type="entry name" value="CYTC"/>
    <property type="match status" value="2"/>
</dbReference>
<comment type="subunit">
    <text evidence="17">The cytochrome bc1 complex is composed of a cytochrome b (QcrB), the Rieske iron-sulfur protein (QcrA) and a diheme cytochrome c (QcrC) subunit.</text>
</comment>
<dbReference type="Gene3D" id="1.10.760.10">
    <property type="entry name" value="Cytochrome c-like domain"/>
    <property type="match status" value="2"/>
</dbReference>
<dbReference type="AlphaFoldDB" id="A0AAU7JRX9"/>
<dbReference type="GO" id="GO:0005886">
    <property type="term" value="C:plasma membrane"/>
    <property type="evidence" value="ECO:0007669"/>
    <property type="project" value="UniProtKB-SubCell"/>
</dbReference>
<evidence type="ECO:0000256" key="13">
    <source>
        <dbReference type="ARBA" id="ARBA00022989"/>
    </source>
</evidence>
<dbReference type="InterPro" id="IPR009056">
    <property type="entry name" value="Cyt_c-like_dom"/>
</dbReference>
<dbReference type="GO" id="GO:0020037">
    <property type="term" value="F:heme binding"/>
    <property type="evidence" value="ECO:0007669"/>
    <property type="project" value="UniProtKB-UniRule"/>
</dbReference>
<dbReference type="Pfam" id="PF00034">
    <property type="entry name" value="Cytochrom_C"/>
    <property type="match status" value="1"/>
</dbReference>
<dbReference type="Pfam" id="PF13442">
    <property type="entry name" value="Cytochrome_CBB3"/>
    <property type="match status" value="1"/>
</dbReference>
<evidence type="ECO:0000256" key="5">
    <source>
        <dbReference type="ARBA" id="ARBA00022475"/>
    </source>
</evidence>
<keyword evidence="13 17" id="KW-1133">Transmembrane helix</keyword>
<proteinExistence type="predicted"/>
<comment type="catalytic activity">
    <reaction evidence="16 17">
        <text>a quinol + 2 Fe(III)-[cytochrome c](out) = a quinone + 2 Fe(II)-[cytochrome c](out) + 2 H(+)(out)</text>
        <dbReference type="Rhea" id="RHEA:11484"/>
        <dbReference type="Rhea" id="RHEA-COMP:10350"/>
        <dbReference type="Rhea" id="RHEA-COMP:14399"/>
        <dbReference type="ChEBI" id="CHEBI:15378"/>
        <dbReference type="ChEBI" id="CHEBI:24646"/>
        <dbReference type="ChEBI" id="CHEBI:29033"/>
        <dbReference type="ChEBI" id="CHEBI:29034"/>
        <dbReference type="ChEBI" id="CHEBI:132124"/>
        <dbReference type="EC" id="7.1.1.8"/>
    </reaction>
</comment>
<keyword evidence="8 17" id="KW-0812">Transmembrane</keyword>
<keyword evidence="15 17" id="KW-0472">Membrane</keyword>
<dbReference type="InterPro" id="IPR036909">
    <property type="entry name" value="Cyt_c-like_dom_sf"/>
</dbReference>
<dbReference type="PIRSF" id="PIRSF000007">
    <property type="entry name" value="Ubiq_cycred_cyc"/>
    <property type="match status" value="1"/>
</dbReference>
<dbReference type="InterPro" id="IPR009152">
    <property type="entry name" value="bc1_cytC-su"/>
</dbReference>
<feature type="binding site" description="covalent" evidence="18">
    <location>
        <position position="61"/>
    </location>
    <ligand>
        <name>heme c</name>
        <dbReference type="ChEBI" id="CHEBI:61717"/>
        <label>1</label>
    </ligand>
</feature>
<reference evidence="21" key="1">
    <citation type="submission" date="2024-05" db="EMBL/GenBank/DDBJ databases">
        <authorList>
            <person name="Kim S."/>
            <person name="Heo J."/>
            <person name="Choi H."/>
            <person name="Choi Y."/>
            <person name="Kwon S.-W."/>
            <person name="Kim Y."/>
        </authorList>
    </citation>
    <scope>NUCLEOTIDE SEQUENCE</scope>
    <source>
        <strain evidence="21">KACC 23699</strain>
    </source>
</reference>
<feature type="binding site" description="axial binding residue" evidence="19">
    <location>
        <position position="157"/>
    </location>
    <ligand>
        <name>heme c</name>
        <dbReference type="ChEBI" id="CHEBI:61717"/>
        <label>2</label>
    </ligand>
    <ligandPart>
        <name>Fe</name>
        <dbReference type="ChEBI" id="CHEBI:18248"/>
    </ligandPart>
</feature>
<evidence type="ECO:0000256" key="19">
    <source>
        <dbReference type="PIRSR" id="PIRSR000007-51"/>
    </source>
</evidence>
<evidence type="ECO:0000256" key="14">
    <source>
        <dbReference type="ARBA" id="ARBA00023004"/>
    </source>
</evidence>
<evidence type="ECO:0000256" key="17">
    <source>
        <dbReference type="PIRNR" id="PIRNR000007"/>
    </source>
</evidence>
<evidence type="ECO:0000256" key="2">
    <source>
        <dbReference type="ARBA" id="ARBA00012951"/>
    </source>
</evidence>
<evidence type="ECO:0000256" key="11">
    <source>
        <dbReference type="ARBA" id="ARBA00022967"/>
    </source>
</evidence>
<dbReference type="PANTHER" id="PTHR33751">
    <property type="entry name" value="CBB3-TYPE CYTOCHROME C OXIDASE SUBUNIT FIXP"/>
    <property type="match status" value="1"/>
</dbReference>
<evidence type="ECO:0000256" key="4">
    <source>
        <dbReference type="ARBA" id="ARBA00022448"/>
    </source>
</evidence>
<feature type="binding site" description="covalent" evidence="18">
    <location>
        <position position="58"/>
    </location>
    <ligand>
        <name>heme c</name>
        <dbReference type="ChEBI" id="CHEBI:61717"/>
        <label>1</label>
    </ligand>
</feature>
<keyword evidence="14 17" id="KW-0408">Iron</keyword>
<evidence type="ECO:0000256" key="7">
    <source>
        <dbReference type="ARBA" id="ARBA00022660"/>
    </source>
</evidence>
<evidence type="ECO:0000259" key="20">
    <source>
        <dbReference type="PROSITE" id="PS51007"/>
    </source>
</evidence>
<keyword evidence="5 17" id="KW-1003">Cell membrane</keyword>
<comment type="caution">
    <text evidence="17">Lacks conserved residue(s) required for the propagation of feature annotation.</text>
</comment>
<dbReference type="EMBL" id="CP157483">
    <property type="protein sequence ID" value="XBO42987.1"/>
    <property type="molecule type" value="Genomic_DNA"/>
</dbReference>
<evidence type="ECO:0000256" key="10">
    <source>
        <dbReference type="ARBA" id="ARBA00022737"/>
    </source>
</evidence>
<dbReference type="SUPFAM" id="SSF46626">
    <property type="entry name" value="Cytochrome c"/>
    <property type="match status" value="2"/>
</dbReference>
<keyword evidence="12 17" id="KW-0249">Electron transport</keyword>
<feature type="binding site" description="covalent" evidence="18">
    <location>
        <position position="156"/>
    </location>
    <ligand>
        <name>heme c</name>
        <dbReference type="ChEBI" id="CHEBI:61717"/>
        <label>2</label>
    </ligand>
</feature>
<evidence type="ECO:0000256" key="16">
    <source>
        <dbReference type="ARBA" id="ARBA00029351"/>
    </source>
</evidence>
<dbReference type="RefSeq" id="WP_406830413.1">
    <property type="nucleotide sequence ID" value="NZ_CP157483.1"/>
</dbReference>
<evidence type="ECO:0000256" key="3">
    <source>
        <dbReference type="ARBA" id="ARBA00017819"/>
    </source>
</evidence>
<dbReference type="GO" id="GO:0008121">
    <property type="term" value="F:quinol-cytochrome-c reductase activity"/>
    <property type="evidence" value="ECO:0007669"/>
    <property type="project" value="UniProtKB-UniRule"/>
</dbReference>
<dbReference type="GO" id="GO:0005506">
    <property type="term" value="F:iron ion binding"/>
    <property type="evidence" value="ECO:0007669"/>
    <property type="project" value="UniProtKB-UniRule"/>
</dbReference>
<gene>
    <name evidence="21" type="ORF">ABEG17_15645</name>
</gene>
<dbReference type="PANTHER" id="PTHR33751:SF13">
    <property type="entry name" value="CYTOCHROME BC1 COMPLEX CYTOCHROME C SUBUNIT"/>
    <property type="match status" value="1"/>
</dbReference>
<feature type="transmembrane region" description="Helical" evidence="17">
    <location>
        <begin position="238"/>
        <end position="256"/>
    </location>
</feature>
<name>A0AAU7JRX9_9MICO</name>
<evidence type="ECO:0000256" key="6">
    <source>
        <dbReference type="ARBA" id="ARBA00022617"/>
    </source>
</evidence>